<dbReference type="EMBL" id="DSQF01000023">
    <property type="protein sequence ID" value="HGZ44063.1"/>
    <property type="molecule type" value="Genomic_DNA"/>
</dbReference>
<dbReference type="PANTHER" id="PTHR48079">
    <property type="entry name" value="PROTEIN YEEZ"/>
    <property type="match status" value="1"/>
</dbReference>
<dbReference type="InterPro" id="IPR001509">
    <property type="entry name" value="Epimerase_deHydtase"/>
</dbReference>
<dbReference type="AlphaFoldDB" id="A0A832MNF1"/>
<organism evidence="2">
    <name type="scientific">Eiseniibacteriota bacterium</name>
    <dbReference type="NCBI Taxonomy" id="2212470"/>
    <lineage>
        <taxon>Bacteria</taxon>
        <taxon>Candidatus Eiseniibacteriota</taxon>
    </lineage>
</organism>
<dbReference type="SUPFAM" id="SSF51735">
    <property type="entry name" value="NAD(P)-binding Rossmann-fold domains"/>
    <property type="match status" value="1"/>
</dbReference>
<evidence type="ECO:0000313" key="2">
    <source>
        <dbReference type="EMBL" id="HGZ44063.1"/>
    </source>
</evidence>
<sequence>MPLKIFIIGATGYLGSAVAARLARAGHDVRGLARTDDGARALQAAGVRPVRGDLGASDAWIGELKNCDVAVQAAADSADAAALDRRALEAVKIAAVDGRVRRFLYTSGMWVYGDTAGAVVDETTPQRPLAIVKWRSAHEDAALDLVHHEVDAVVMQPTIVYGERRGIVGGLFAEARERGAVTVYGSGEQHWGLVHRDDVAEAYALALEHGRAGERYIVGDESRLTQRQVAEAIARATGANLRVRPAAEVLAELGPYGEALLASQLHSAGKARRELGWVPRHTSFVNEVDDLYREWQAGQKAPVA</sequence>
<dbReference type="GO" id="GO:0004029">
    <property type="term" value="F:aldehyde dehydrogenase (NAD+) activity"/>
    <property type="evidence" value="ECO:0007669"/>
    <property type="project" value="TreeGrafter"/>
</dbReference>
<gene>
    <name evidence="2" type="ORF">ENR23_11705</name>
</gene>
<name>A0A832MNF1_UNCEI</name>
<dbReference type="PANTHER" id="PTHR48079:SF6">
    <property type="entry name" value="NAD(P)-BINDING DOMAIN-CONTAINING PROTEIN-RELATED"/>
    <property type="match status" value="1"/>
</dbReference>
<accession>A0A832MNF1</accession>
<dbReference type="Gene3D" id="3.40.50.720">
    <property type="entry name" value="NAD(P)-binding Rossmann-like Domain"/>
    <property type="match status" value="1"/>
</dbReference>
<feature type="domain" description="NAD-dependent epimerase/dehydratase" evidence="1">
    <location>
        <begin position="5"/>
        <end position="219"/>
    </location>
</feature>
<dbReference type="InterPro" id="IPR036291">
    <property type="entry name" value="NAD(P)-bd_dom_sf"/>
</dbReference>
<proteinExistence type="predicted"/>
<reference evidence="2" key="1">
    <citation type="journal article" date="2020" name="mSystems">
        <title>Genome- and Community-Level Interaction Insights into Carbon Utilization and Element Cycling Functions of Hydrothermarchaeota in Hydrothermal Sediment.</title>
        <authorList>
            <person name="Zhou Z."/>
            <person name="Liu Y."/>
            <person name="Xu W."/>
            <person name="Pan J."/>
            <person name="Luo Z.H."/>
            <person name="Li M."/>
        </authorList>
    </citation>
    <scope>NUCLEOTIDE SEQUENCE [LARGE SCALE GENOMIC DNA]</scope>
    <source>
        <strain evidence="2">SpSt-381</strain>
    </source>
</reference>
<dbReference type="GO" id="GO:0005737">
    <property type="term" value="C:cytoplasm"/>
    <property type="evidence" value="ECO:0007669"/>
    <property type="project" value="TreeGrafter"/>
</dbReference>
<dbReference type="InterPro" id="IPR051783">
    <property type="entry name" value="NAD(P)-dependent_oxidoreduct"/>
</dbReference>
<protein>
    <submittedName>
        <fullName evidence="2">NAD-dependent epimerase/dehydratase family protein</fullName>
    </submittedName>
</protein>
<dbReference type="Pfam" id="PF01370">
    <property type="entry name" value="Epimerase"/>
    <property type="match status" value="1"/>
</dbReference>
<evidence type="ECO:0000259" key="1">
    <source>
        <dbReference type="Pfam" id="PF01370"/>
    </source>
</evidence>
<comment type="caution">
    <text evidence="2">The sequence shown here is derived from an EMBL/GenBank/DDBJ whole genome shotgun (WGS) entry which is preliminary data.</text>
</comment>